<dbReference type="Gene3D" id="2.60.40.10">
    <property type="entry name" value="Immunoglobulins"/>
    <property type="match status" value="7"/>
</dbReference>
<accession>A0ABM1B071</accession>
<dbReference type="Pfam" id="PF00041">
    <property type="entry name" value="fn3"/>
    <property type="match status" value="2"/>
</dbReference>
<feature type="compositionally biased region" description="Polar residues" evidence="3">
    <location>
        <begin position="1342"/>
        <end position="1352"/>
    </location>
</feature>
<feature type="region of interest" description="Disordered" evidence="3">
    <location>
        <begin position="1285"/>
        <end position="1324"/>
    </location>
</feature>
<dbReference type="Pfam" id="PF13927">
    <property type="entry name" value="Ig_3"/>
    <property type="match status" value="3"/>
</dbReference>
<keyword evidence="2" id="KW-0393">Immunoglobulin domain</keyword>
<dbReference type="InterPro" id="IPR003599">
    <property type="entry name" value="Ig_sub"/>
</dbReference>
<dbReference type="InterPro" id="IPR013106">
    <property type="entry name" value="Ig_V-set"/>
</dbReference>
<evidence type="ECO:0000256" key="3">
    <source>
        <dbReference type="SAM" id="MobiDB-lite"/>
    </source>
</evidence>
<dbReference type="PROSITE" id="PS50853">
    <property type="entry name" value="FN3"/>
    <property type="match status" value="2"/>
</dbReference>
<feature type="domain" description="Fibronectin type-III" evidence="5">
    <location>
        <begin position="613"/>
        <end position="706"/>
    </location>
</feature>
<feature type="compositionally biased region" description="Low complexity" evidence="3">
    <location>
        <begin position="1353"/>
        <end position="1378"/>
    </location>
</feature>
<dbReference type="Pfam" id="PF07679">
    <property type="entry name" value="I-set"/>
    <property type="match status" value="1"/>
</dbReference>
<feature type="region of interest" description="Disordered" evidence="3">
    <location>
        <begin position="1178"/>
        <end position="1206"/>
    </location>
</feature>
<feature type="domain" description="Fibronectin type-III" evidence="5">
    <location>
        <begin position="490"/>
        <end position="587"/>
    </location>
</feature>
<dbReference type="InterPro" id="IPR013098">
    <property type="entry name" value="Ig_I-set"/>
</dbReference>
<evidence type="ECO:0000313" key="7">
    <source>
        <dbReference type="RefSeq" id="XP_013772081.1"/>
    </source>
</evidence>
<dbReference type="RefSeq" id="XP_013772081.1">
    <property type="nucleotide sequence ID" value="XM_013916627.2"/>
</dbReference>
<dbReference type="Pfam" id="PF07686">
    <property type="entry name" value="V-set"/>
    <property type="match status" value="1"/>
</dbReference>
<dbReference type="SMART" id="SM00409">
    <property type="entry name" value="IG"/>
    <property type="match status" value="5"/>
</dbReference>
<dbReference type="CDD" id="cd00063">
    <property type="entry name" value="FN3"/>
    <property type="match status" value="2"/>
</dbReference>
<feature type="domain" description="Ig-like" evidence="4">
    <location>
        <begin position="400"/>
        <end position="485"/>
    </location>
</feature>
<dbReference type="SMART" id="SM00408">
    <property type="entry name" value="IGc2"/>
    <property type="match status" value="5"/>
</dbReference>
<evidence type="ECO:0000256" key="1">
    <source>
        <dbReference type="ARBA" id="ARBA00022737"/>
    </source>
</evidence>
<reference evidence="7" key="1">
    <citation type="submission" date="2025-08" db="UniProtKB">
        <authorList>
            <consortium name="RefSeq"/>
        </authorList>
    </citation>
    <scope>IDENTIFICATION</scope>
    <source>
        <tissue evidence="7">Muscle</tissue>
    </source>
</reference>
<organism evidence="6 7">
    <name type="scientific">Limulus polyphemus</name>
    <name type="common">Atlantic horseshoe crab</name>
    <dbReference type="NCBI Taxonomy" id="6850"/>
    <lineage>
        <taxon>Eukaryota</taxon>
        <taxon>Metazoa</taxon>
        <taxon>Ecdysozoa</taxon>
        <taxon>Arthropoda</taxon>
        <taxon>Chelicerata</taxon>
        <taxon>Merostomata</taxon>
        <taxon>Xiphosura</taxon>
        <taxon>Limulidae</taxon>
        <taxon>Limulus</taxon>
    </lineage>
</organism>
<dbReference type="InterPro" id="IPR036116">
    <property type="entry name" value="FN3_sf"/>
</dbReference>
<feature type="domain" description="Ig-like" evidence="4">
    <location>
        <begin position="19"/>
        <end position="96"/>
    </location>
</feature>
<dbReference type="GeneID" id="106457230"/>
<dbReference type="InterPro" id="IPR003961">
    <property type="entry name" value="FN3_dom"/>
</dbReference>
<evidence type="ECO:0000259" key="5">
    <source>
        <dbReference type="PROSITE" id="PS50853"/>
    </source>
</evidence>
<dbReference type="Proteomes" id="UP000694941">
    <property type="component" value="Unplaced"/>
</dbReference>
<proteinExistence type="predicted"/>
<feature type="region of interest" description="Disordered" evidence="3">
    <location>
        <begin position="1342"/>
        <end position="1393"/>
    </location>
</feature>
<keyword evidence="1" id="KW-0677">Repeat</keyword>
<dbReference type="PANTHER" id="PTHR10075">
    <property type="entry name" value="BASIGIN RELATED"/>
    <property type="match status" value="1"/>
</dbReference>
<dbReference type="InterPro" id="IPR036179">
    <property type="entry name" value="Ig-like_dom_sf"/>
</dbReference>
<dbReference type="InterPro" id="IPR007110">
    <property type="entry name" value="Ig-like_dom"/>
</dbReference>
<evidence type="ECO:0000259" key="4">
    <source>
        <dbReference type="PROSITE" id="PS50835"/>
    </source>
</evidence>
<evidence type="ECO:0000313" key="6">
    <source>
        <dbReference type="Proteomes" id="UP000694941"/>
    </source>
</evidence>
<dbReference type="InterPro" id="IPR003598">
    <property type="entry name" value="Ig_sub2"/>
</dbReference>
<dbReference type="SUPFAM" id="SSF48726">
    <property type="entry name" value="Immunoglobulin"/>
    <property type="match status" value="5"/>
</dbReference>
<feature type="domain" description="Ig-like" evidence="4">
    <location>
        <begin position="208"/>
        <end position="300"/>
    </location>
</feature>
<feature type="domain" description="Ig-like" evidence="4">
    <location>
        <begin position="119"/>
        <end position="204"/>
    </location>
</feature>
<dbReference type="InterPro" id="IPR013783">
    <property type="entry name" value="Ig-like_fold"/>
</dbReference>
<gene>
    <name evidence="7" type="primary">LOC106457230</name>
</gene>
<name>A0ABM1B071_LIMPO</name>
<dbReference type="CDD" id="cd00096">
    <property type="entry name" value="Ig"/>
    <property type="match status" value="1"/>
</dbReference>
<protein>
    <submittedName>
        <fullName evidence="7">Protein turtle-like</fullName>
    </submittedName>
</protein>
<dbReference type="SMART" id="SM00406">
    <property type="entry name" value="IGv"/>
    <property type="match status" value="2"/>
</dbReference>
<dbReference type="PANTHER" id="PTHR10075:SF92">
    <property type="entry name" value="PROTEIN TURTLE"/>
    <property type="match status" value="1"/>
</dbReference>
<feature type="domain" description="Ig-like" evidence="4">
    <location>
        <begin position="304"/>
        <end position="395"/>
    </location>
</feature>
<feature type="compositionally biased region" description="Low complexity" evidence="3">
    <location>
        <begin position="1305"/>
        <end position="1318"/>
    </location>
</feature>
<dbReference type="PROSITE" id="PS50835">
    <property type="entry name" value="IG_LIKE"/>
    <property type="match status" value="5"/>
</dbReference>
<evidence type="ECO:0000256" key="2">
    <source>
        <dbReference type="ARBA" id="ARBA00023319"/>
    </source>
</evidence>
<keyword evidence="6" id="KW-1185">Reference proteome</keyword>
<dbReference type="SUPFAM" id="SSF49265">
    <property type="entry name" value="Fibronectin type III"/>
    <property type="match status" value="1"/>
</dbReference>
<sequence length="1492" mass="165823">MKDRYHQDGSGEKVTALLGEDVVLPCSFEFPESGPVPYIIQWHKQGIKIPIYIWYEGYPPHIGEGYDGRVSLTGQASLNLTNLQDHDQGIYICIVNFFDRSPDPKRNGSFVHLYVHAPPHFRVKPLDVVYVKIGEKLSLQCAADGTPDPDIRWYKNDIPLHEGPTVKISRGTLEITTVEQDQIGDYVCIARNSEGNAIAATKVIVAGPAVITVPPRNLTKLEGDKAEFICEAKGLPANLTHRWLLNGKEISKLNWLVTRTVVRKDGTLFINPTSAEDSGLYTCEVFNGIGTPEKASSYLSVEYPARVTYSPTIQYLPLGLSGIIRCYVQSNPPFTHIKWNKDDRPFDPKAHYGVASLNNGSLQIQRVTHEHQGWYVCTPYNVYGTAGRSNKMEVLVREPPVFTVKPEKEYQRRVNSEVTMPCYGKGQPKPSIIWMRANSKKLSRDRSTQRNGNLTIRTLRKEDHGRYECVLQNDIATLVTSTLLTVQGTTPHSPTNVTVRTSAFSATLSWRPGYNGNYLQSYVIWYRLVEQADSPWRSMRVDPDEATTFTIYNLQPNSDYEFRVLSRNTLGDGMFSPTVKARTTPWDYLGGVYPTDAYGATYIPTVQKPSGPKPSPPRNVTVQETDDGVLISWLSPLNQKVPVAFYYVEYRTQSKPWKRWGPVKHATSYLAKDLPSGQYKFRVYAYSIMSVGQPSPDVTLTVTGENYEATKSRALTAGVVGGVLFFIAAIVLSICAVKICNKRKRRKAEKAYMMVTCPVADSRNGGHSHAGSPSPIKNDGSLPFRPKSGISRLVSTVLCRLSTSVACLFGQNSNSNPVTSPGPDCDSQEWPQMVDHVRRGRRIPKSVQYRVELEYSRPLGWISRTPEGKFVLHDSGSEDRAQRDARLLSPSRSQVSLCSDASGRSSLFHPPLHPYVRVPSAGSRGFSPRSQVSFSLASQPIPTIYSPRDPRFRTSSPGLTAAGPFLLEDLSSVRHPSSAEKSFPSTISSYFAGWSPNLTPSYELPSLRPLQKHVIRGPSAQFRPIQRPIQAQIKVHPLVRDTAPQLVNRASGMTLLMRPPSRQEPEYGTWKDGRHIHMIGPRPFAPPPTYHPRPIYWRAPHQGPRWYMEDSFSSASMNMKTLGQPHMTDQPSTLQQRKTNRSEFYYNKPMSNSSLPRSDRIIARVNPSPSKIKVKPFIQVRNTIPKQGDEQHDSSDTSSSDRPMTYTRERLLGAVERVRKGALHRGEPFQVGTSEFDVGFQEPAIRSPPTTPSGEEDTHIAPFSLCSTDQMPLNFSQNEGRLPLLPEETVLPGPGLPHSRMSITSGSSGRGSKAASISHSHGDSLQGELDLGVINRSSSSSGFASRNVSAVQSSTSPGHSSGSSGPPPGIIAAAPKGSSTLGDLRGPTISQPLDASVDENYEFDTVLPLESEVLNRIRTFSGSNHTYLPSMPDNSERGLSDSEIHHKSYLRPKKPNTYDNTEARCAALKKEFLRFRQKQKGRRTSDELESVC</sequence>
<dbReference type="SMART" id="SM00060">
    <property type="entry name" value="FN3"/>
    <property type="match status" value="2"/>
</dbReference>